<dbReference type="SMART" id="SM00028">
    <property type="entry name" value="TPR"/>
    <property type="match status" value="2"/>
</dbReference>
<feature type="transmembrane region" description="Helical" evidence="2">
    <location>
        <begin position="34"/>
        <end position="55"/>
    </location>
</feature>
<dbReference type="AlphaFoldDB" id="A0A1G9MGH3"/>
<dbReference type="InterPro" id="IPR019734">
    <property type="entry name" value="TPR_rpt"/>
</dbReference>
<evidence type="ECO:0000256" key="1">
    <source>
        <dbReference type="PROSITE-ProRule" id="PRU00339"/>
    </source>
</evidence>
<dbReference type="STRING" id="563176.SAMN04488090_1595"/>
<dbReference type="Pfam" id="PF13432">
    <property type="entry name" value="TPR_16"/>
    <property type="match status" value="1"/>
</dbReference>
<protein>
    <submittedName>
        <fullName evidence="3">Tetratricopeptide repeat-containing protein</fullName>
    </submittedName>
</protein>
<keyword evidence="1" id="KW-0802">TPR repeat</keyword>
<evidence type="ECO:0000313" key="3">
    <source>
        <dbReference type="EMBL" id="SDL73366.1"/>
    </source>
</evidence>
<dbReference type="Proteomes" id="UP000198901">
    <property type="component" value="Unassembled WGS sequence"/>
</dbReference>
<feature type="repeat" description="TPR" evidence="1">
    <location>
        <begin position="178"/>
        <end position="211"/>
    </location>
</feature>
<dbReference type="EMBL" id="FNGS01000003">
    <property type="protein sequence ID" value="SDL73366.1"/>
    <property type="molecule type" value="Genomic_DNA"/>
</dbReference>
<feature type="repeat" description="TPR" evidence="1">
    <location>
        <begin position="141"/>
        <end position="174"/>
    </location>
</feature>
<dbReference type="PROSITE" id="PS50005">
    <property type="entry name" value="TPR"/>
    <property type="match status" value="2"/>
</dbReference>
<evidence type="ECO:0000313" key="4">
    <source>
        <dbReference type="Proteomes" id="UP000198901"/>
    </source>
</evidence>
<organism evidence="3 4">
    <name type="scientific">Siphonobacter aquaeclarae</name>
    <dbReference type="NCBI Taxonomy" id="563176"/>
    <lineage>
        <taxon>Bacteria</taxon>
        <taxon>Pseudomonadati</taxon>
        <taxon>Bacteroidota</taxon>
        <taxon>Cytophagia</taxon>
        <taxon>Cytophagales</taxon>
        <taxon>Cytophagaceae</taxon>
        <taxon>Siphonobacter</taxon>
    </lineage>
</organism>
<dbReference type="Pfam" id="PF13174">
    <property type="entry name" value="TPR_6"/>
    <property type="match status" value="1"/>
</dbReference>
<dbReference type="SUPFAM" id="SSF48452">
    <property type="entry name" value="TPR-like"/>
    <property type="match status" value="1"/>
</dbReference>
<keyword evidence="2" id="KW-0812">Transmembrane</keyword>
<dbReference type="OrthoDB" id="9808622at2"/>
<keyword evidence="2" id="KW-0472">Membrane</keyword>
<gene>
    <name evidence="3" type="ORF">SAMN04488090_1595</name>
</gene>
<dbReference type="PROSITE" id="PS50293">
    <property type="entry name" value="TPR_REGION"/>
    <property type="match status" value="1"/>
</dbReference>
<sequence>MAKKNSGLEFLESPEGLAGEFGKAQSFLDKNKKLVYGAAAAVIVVIAAVFGYQYLQGTQNEKASEALFPAINEFEADSLNKALKGGPGVESLVSIADEYGSTKAGKLASFYAGVALLKQGKYDQAIEQLKNFSSSDLLIQARAYSLIGDAYLEKKDASSAIDYYKKAAEYKPNKFFTPTYLLKLGIAYETAKQDKEAIGAYSEIIEKYPQSPELVSAKKYKAKLEGPASE</sequence>
<proteinExistence type="predicted"/>
<accession>A0A1G9MGH3</accession>
<keyword evidence="2" id="KW-1133">Transmembrane helix</keyword>
<evidence type="ECO:0000256" key="2">
    <source>
        <dbReference type="SAM" id="Phobius"/>
    </source>
</evidence>
<dbReference type="InterPro" id="IPR011990">
    <property type="entry name" value="TPR-like_helical_dom_sf"/>
</dbReference>
<reference evidence="3 4" key="1">
    <citation type="submission" date="2016-10" db="EMBL/GenBank/DDBJ databases">
        <authorList>
            <person name="de Groot N.N."/>
        </authorList>
    </citation>
    <scope>NUCLEOTIDE SEQUENCE [LARGE SCALE GENOMIC DNA]</scope>
    <source>
        <strain evidence="3 4">DSM 21668</strain>
    </source>
</reference>
<keyword evidence="4" id="KW-1185">Reference proteome</keyword>
<dbReference type="Gene3D" id="1.25.40.10">
    <property type="entry name" value="Tetratricopeptide repeat domain"/>
    <property type="match status" value="1"/>
</dbReference>
<dbReference type="RefSeq" id="WP_093200127.1">
    <property type="nucleotide sequence ID" value="NZ_FNGS01000003.1"/>
</dbReference>
<name>A0A1G9MGH3_9BACT</name>